<dbReference type="SUPFAM" id="SSF51206">
    <property type="entry name" value="cAMP-binding domain-like"/>
    <property type="match status" value="1"/>
</dbReference>
<accession>A0ABW0IFB6</accession>
<evidence type="ECO:0000259" key="1">
    <source>
        <dbReference type="Pfam" id="PF00027"/>
    </source>
</evidence>
<dbReference type="InterPro" id="IPR000595">
    <property type="entry name" value="cNMP-bd_dom"/>
</dbReference>
<organism evidence="2 3">
    <name type="scientific">Larkinella bovis</name>
    <dbReference type="NCBI Taxonomy" id="683041"/>
    <lineage>
        <taxon>Bacteria</taxon>
        <taxon>Pseudomonadati</taxon>
        <taxon>Bacteroidota</taxon>
        <taxon>Cytophagia</taxon>
        <taxon>Cytophagales</taxon>
        <taxon>Spirosomataceae</taxon>
        <taxon>Larkinella</taxon>
    </lineage>
</organism>
<dbReference type="CDD" id="cd00038">
    <property type="entry name" value="CAP_ED"/>
    <property type="match status" value="1"/>
</dbReference>
<protein>
    <submittedName>
        <fullName evidence="2">Crp/Fnr family transcriptional regulator</fullName>
    </submittedName>
</protein>
<gene>
    <name evidence="2" type="ORF">ACFPMF_22780</name>
</gene>
<feature type="domain" description="Cyclic nucleotide-binding" evidence="1">
    <location>
        <begin position="12"/>
        <end position="99"/>
    </location>
</feature>
<proteinExistence type="predicted"/>
<reference evidence="3" key="1">
    <citation type="journal article" date="2019" name="Int. J. Syst. Evol. Microbiol.">
        <title>The Global Catalogue of Microorganisms (GCM) 10K type strain sequencing project: providing services to taxonomists for standard genome sequencing and annotation.</title>
        <authorList>
            <consortium name="The Broad Institute Genomics Platform"/>
            <consortium name="The Broad Institute Genome Sequencing Center for Infectious Disease"/>
            <person name="Wu L."/>
            <person name="Ma J."/>
        </authorList>
    </citation>
    <scope>NUCLEOTIDE SEQUENCE [LARGE SCALE GENOMIC DNA]</scope>
    <source>
        <strain evidence="3">CCUG 55250</strain>
    </source>
</reference>
<dbReference type="Proteomes" id="UP001596106">
    <property type="component" value="Unassembled WGS sequence"/>
</dbReference>
<comment type="caution">
    <text evidence="2">The sequence shown here is derived from an EMBL/GenBank/DDBJ whole genome shotgun (WGS) entry which is preliminary data.</text>
</comment>
<dbReference type="InterPro" id="IPR014710">
    <property type="entry name" value="RmlC-like_jellyroll"/>
</dbReference>
<dbReference type="InterPro" id="IPR018490">
    <property type="entry name" value="cNMP-bd_dom_sf"/>
</dbReference>
<dbReference type="Pfam" id="PF00027">
    <property type="entry name" value="cNMP_binding"/>
    <property type="match status" value="1"/>
</dbReference>
<dbReference type="EMBL" id="JBHSMA010000010">
    <property type="protein sequence ID" value="MFC5412169.1"/>
    <property type="molecule type" value="Genomic_DNA"/>
</dbReference>
<name>A0ABW0IFB6_9BACT</name>
<dbReference type="RefSeq" id="WP_379849407.1">
    <property type="nucleotide sequence ID" value="NZ_JBHSMA010000010.1"/>
</dbReference>
<evidence type="ECO:0000313" key="2">
    <source>
        <dbReference type="EMBL" id="MFC5412169.1"/>
    </source>
</evidence>
<keyword evidence="3" id="KW-1185">Reference proteome</keyword>
<sequence>METVLEQAFKREECPKHHKLLQPGNRSQKVFFVEKGLIRTYYLKDEGKDITHFFFAENAFFMAIESIFYHNNSPYGVEVLENSIIRTIPYAELEHYIDQSDELEKLMRLLLIDMLKAFSDRFQSIQFQTAQERYRILLETYPDILLRAPLGHIASYLGITQQTLSVIRAQR</sequence>
<dbReference type="Gene3D" id="2.60.120.10">
    <property type="entry name" value="Jelly Rolls"/>
    <property type="match status" value="1"/>
</dbReference>
<evidence type="ECO:0000313" key="3">
    <source>
        <dbReference type="Proteomes" id="UP001596106"/>
    </source>
</evidence>